<feature type="binding site" evidence="17">
    <location>
        <position position="159"/>
    </location>
    <ligand>
        <name>Mg(2+)</name>
        <dbReference type="ChEBI" id="CHEBI:18420"/>
    </ligand>
</feature>
<feature type="binding site" evidence="15">
    <location>
        <position position="373"/>
    </location>
    <ligand>
        <name>substrate</name>
    </ligand>
</feature>
<evidence type="ECO:0000256" key="7">
    <source>
        <dbReference type="ARBA" id="ARBA00022679"/>
    </source>
</evidence>
<comment type="cofactor">
    <cofactor evidence="2">
        <name>Mn(2+)</name>
        <dbReference type="ChEBI" id="CHEBI:29035"/>
    </cofactor>
</comment>
<feature type="domain" description="Transketolase-like pyrimidine-binding" evidence="20">
    <location>
        <begin position="344"/>
        <end position="513"/>
    </location>
</feature>
<feature type="active site" description="Proton donor" evidence="14">
    <location>
        <position position="400"/>
    </location>
</feature>
<evidence type="ECO:0000256" key="12">
    <source>
        <dbReference type="ARBA" id="ARBA00049473"/>
    </source>
</evidence>
<dbReference type="InterPro" id="IPR029061">
    <property type="entry name" value="THDP-binding"/>
</dbReference>
<dbReference type="Proteomes" id="UP000321934">
    <property type="component" value="Chromosome"/>
</dbReference>
<comment type="cofactor">
    <cofactor evidence="16">
        <name>thiamine diphosphate</name>
        <dbReference type="ChEBI" id="CHEBI:58937"/>
    </cofactor>
    <text evidence="16">Binds 1 thiamine pyrophosphate per subunit. During the reaction, the substrate forms a covalent intermediate with the cofactor.</text>
</comment>
<dbReference type="RefSeq" id="WP_146820658.1">
    <property type="nucleotide sequence ID" value="NZ_CP029077.1"/>
</dbReference>
<organism evidence="21 22">
    <name type="scientific">Candidatus Deianiraea vastatrix</name>
    <dbReference type="NCBI Taxonomy" id="2163644"/>
    <lineage>
        <taxon>Bacteria</taxon>
        <taxon>Pseudomonadati</taxon>
        <taxon>Pseudomonadota</taxon>
        <taxon>Alphaproteobacteria</taxon>
        <taxon>Rickettsiales</taxon>
        <taxon>Candidatus Deianiraeaceae</taxon>
        <taxon>Candidatus Deianiraea</taxon>
    </lineage>
</organism>
<dbReference type="InterPro" id="IPR020826">
    <property type="entry name" value="Transketolase_BS"/>
</dbReference>
<protein>
    <recommendedName>
        <fullName evidence="6 13">Transketolase</fullName>
        <ecNumber evidence="6 13">2.2.1.1</ecNumber>
    </recommendedName>
</protein>
<comment type="cofactor">
    <cofactor evidence="1">
        <name>Ca(2+)</name>
        <dbReference type="ChEBI" id="CHEBI:29108"/>
    </cofactor>
</comment>
<feature type="binding site" evidence="15">
    <location>
        <position position="33"/>
    </location>
    <ligand>
        <name>substrate</name>
    </ligand>
</feature>
<dbReference type="PANTHER" id="PTHR43522:SF2">
    <property type="entry name" value="TRANSKETOLASE 1-RELATED"/>
    <property type="match status" value="1"/>
</dbReference>
<keyword evidence="9 19" id="KW-0106">Calcium</keyword>
<evidence type="ECO:0000256" key="2">
    <source>
        <dbReference type="ARBA" id="ARBA00001936"/>
    </source>
</evidence>
<dbReference type="InterPro" id="IPR009014">
    <property type="entry name" value="Transketo_C/PFOR_II"/>
</dbReference>
<dbReference type="PROSITE" id="PS00801">
    <property type="entry name" value="TRANSKETOLASE_1"/>
    <property type="match status" value="1"/>
</dbReference>
<comment type="cofactor">
    <cofactor evidence="19">
        <name>Mg(2+)</name>
        <dbReference type="ChEBI" id="CHEBI:18420"/>
    </cofactor>
    <cofactor evidence="19">
        <name>Ca(2+)</name>
        <dbReference type="ChEBI" id="CHEBI:29108"/>
    </cofactor>
    <cofactor evidence="19">
        <name>Mn(2+)</name>
        <dbReference type="ChEBI" id="CHEBI:29035"/>
    </cofactor>
    <cofactor evidence="19">
        <name>Co(2+)</name>
        <dbReference type="ChEBI" id="CHEBI:48828"/>
    </cofactor>
    <text evidence="19">Binds 1 Mg(2+) ion per subunit. Can also utilize other divalent metal cations, such as Ca(2+), Mn(2+) and Co(2+).</text>
</comment>
<feature type="binding site" evidence="17">
    <location>
        <position position="191"/>
    </location>
    <ligand>
        <name>Mg(2+)</name>
        <dbReference type="ChEBI" id="CHEBI:18420"/>
    </ligand>
</feature>
<dbReference type="InterPro" id="IPR055152">
    <property type="entry name" value="Transketolase-like_C_2"/>
</dbReference>
<feature type="binding site" evidence="16">
    <location>
        <position position="73"/>
    </location>
    <ligand>
        <name>thiamine diphosphate</name>
        <dbReference type="ChEBI" id="CHEBI:58937"/>
    </ligand>
</feature>
<evidence type="ECO:0000256" key="9">
    <source>
        <dbReference type="ARBA" id="ARBA00022837"/>
    </source>
</evidence>
<sequence>MEIFEKYNLHENKLANCIRCLTMDAIHKSNSGHPGMPMGMADIATVLFKEFINFNPNDATWQNRDRFIVSNGHGSMLLYSILYLTGYKGISIDDIKNFRQLHSKATGHPESNLLEGVEVSTGPLGQGLANAVGIALAIKNSNTLLSSDLTSKVYCTVGDGCLMEGISQEAITFASHYGLDNLIVIFDNNSISIDGKTTISTSENQSERFKAAGWDVIDIDGHNIEQIRNAFSVAKISSSPVFINAKTIIGFGDFENQGTQKVHGSPISQDAINNFKKAISWKEQEFSIPQNMLSEWRKFSNRCKDLYEKTQKIYDKNVNNESISLYTSSLNSVKNKLAIQSQEMSTRQALNVILSVVENDNIFIYGSADLASSTMIKTSKNQDITKNSFRGNYINFGIREHAMAAIANGISIFGDKIPMISTFLVFSDYMRGAIRMSALMKQKVFYVFTHDSICVGEDGPTHQPIEHVSSLRLIPNLQVFRPSCQVELCECLSLATEYQGPSAFILSRQSVKFVRNSKENSETNMSKMGGYTIYNCTDSPKITIIATGSEVGLSVSIAKTMLLKYGIQTNVVSMPCISIFEEQSKDYKDKIINTKSMNVAIEFGNGIFFEKYIKKDGLLIDIKSFGESGKCEDILDFIKLKEDDIVLRILQHYKKTILEIEE</sequence>
<dbReference type="PROSITE" id="PS00802">
    <property type="entry name" value="TRANSKETOLASE_2"/>
    <property type="match status" value="1"/>
</dbReference>
<dbReference type="InterPro" id="IPR049557">
    <property type="entry name" value="Transketolase_CS"/>
</dbReference>
<feature type="site" description="Important for catalytic activity" evidence="18">
    <location>
        <position position="263"/>
    </location>
</feature>
<dbReference type="Gene3D" id="3.40.50.920">
    <property type="match status" value="1"/>
</dbReference>
<feature type="site" description="Important for catalytic activity" evidence="18">
    <location>
        <position position="33"/>
    </location>
</feature>
<feature type="binding site" evidence="15">
    <location>
        <position position="458"/>
    </location>
    <ligand>
        <name>substrate</name>
    </ligand>
</feature>
<dbReference type="InterPro" id="IPR033247">
    <property type="entry name" value="Transketolase_fam"/>
</dbReference>
<evidence type="ECO:0000256" key="14">
    <source>
        <dbReference type="PIRSR" id="PIRSR605478-1"/>
    </source>
</evidence>
<feature type="binding site" evidence="16">
    <location>
        <position position="426"/>
    </location>
    <ligand>
        <name>thiamine diphosphate</name>
        <dbReference type="ChEBI" id="CHEBI:58937"/>
    </ligand>
</feature>
<dbReference type="FunFam" id="3.40.50.970:FF:000004">
    <property type="entry name" value="Transketolase"/>
    <property type="match status" value="1"/>
</dbReference>
<dbReference type="Pfam" id="PF00456">
    <property type="entry name" value="Transketolase_N"/>
    <property type="match status" value="1"/>
</dbReference>
<comment type="cofactor">
    <cofactor evidence="3">
        <name>Co(2+)</name>
        <dbReference type="ChEBI" id="CHEBI:48828"/>
    </cofactor>
</comment>
<feature type="binding site" evidence="16">
    <location>
        <position position="160"/>
    </location>
    <ligand>
        <name>thiamine diphosphate</name>
        <dbReference type="ChEBI" id="CHEBI:58937"/>
    </ligand>
</feature>
<evidence type="ECO:0000256" key="5">
    <source>
        <dbReference type="ARBA" id="ARBA00011738"/>
    </source>
</evidence>
<evidence type="ECO:0000256" key="8">
    <source>
        <dbReference type="ARBA" id="ARBA00022723"/>
    </source>
</evidence>
<evidence type="ECO:0000256" key="11">
    <source>
        <dbReference type="ARBA" id="ARBA00023052"/>
    </source>
</evidence>
<dbReference type="InterPro" id="IPR005474">
    <property type="entry name" value="Transketolase_N"/>
</dbReference>
<evidence type="ECO:0000256" key="6">
    <source>
        <dbReference type="ARBA" id="ARBA00013152"/>
    </source>
</evidence>
<comment type="function">
    <text evidence="19">Catalyzes the transfer of a two-carbon ketol group from a ketose donor to an aldose acceptor, via a covalent intermediate with the cofactor thiamine pyrophosphate.</text>
</comment>
<feature type="binding site" evidence="15">
    <location>
        <position position="347"/>
    </location>
    <ligand>
        <name>substrate</name>
    </ligand>
</feature>
<evidence type="ECO:0000256" key="18">
    <source>
        <dbReference type="PIRSR" id="PIRSR605478-5"/>
    </source>
</evidence>
<name>A0A5B8XDN8_9RICK</name>
<feature type="binding site" evidence="15">
    <location>
        <position position="462"/>
    </location>
    <ligand>
        <name>substrate</name>
    </ligand>
</feature>
<dbReference type="Gene3D" id="3.40.50.970">
    <property type="match status" value="2"/>
</dbReference>
<dbReference type="GO" id="GO:0004802">
    <property type="term" value="F:transketolase activity"/>
    <property type="evidence" value="ECO:0007669"/>
    <property type="project" value="UniProtKB-UniRule"/>
</dbReference>
<evidence type="ECO:0000256" key="4">
    <source>
        <dbReference type="ARBA" id="ARBA00007131"/>
    </source>
</evidence>
<evidence type="ECO:0000256" key="16">
    <source>
        <dbReference type="PIRSR" id="PIRSR605478-3"/>
    </source>
</evidence>
<feature type="binding site" evidence="15">
    <location>
        <position position="508"/>
    </location>
    <ligand>
        <name>substrate</name>
    </ligand>
</feature>
<dbReference type="GO" id="GO:0005829">
    <property type="term" value="C:cytosol"/>
    <property type="evidence" value="ECO:0007669"/>
    <property type="project" value="TreeGrafter"/>
</dbReference>
<dbReference type="InterPro" id="IPR005475">
    <property type="entry name" value="Transketolase-like_Pyr-bd"/>
</dbReference>
<evidence type="ECO:0000256" key="3">
    <source>
        <dbReference type="ARBA" id="ARBA00001941"/>
    </source>
</evidence>
<dbReference type="NCBIfam" id="TIGR00232">
    <property type="entry name" value="tktlase_bact"/>
    <property type="match status" value="1"/>
</dbReference>
<dbReference type="FunFam" id="3.40.50.970:FF:000045">
    <property type="entry name" value="Transketolase"/>
    <property type="match status" value="1"/>
</dbReference>
<keyword evidence="8 17" id="KW-0479">Metal-binding</keyword>
<feature type="binding site" evidence="15">
    <location>
        <position position="263"/>
    </location>
    <ligand>
        <name>substrate</name>
    </ligand>
</feature>
<dbReference type="SUPFAM" id="SSF52922">
    <property type="entry name" value="TK C-terminal domain-like"/>
    <property type="match status" value="1"/>
</dbReference>
<dbReference type="SMART" id="SM00861">
    <property type="entry name" value="Transket_pyr"/>
    <property type="match status" value="1"/>
</dbReference>
<dbReference type="GO" id="GO:0006098">
    <property type="term" value="P:pentose-phosphate shunt"/>
    <property type="evidence" value="ECO:0007669"/>
    <property type="project" value="TreeGrafter"/>
</dbReference>
<comment type="cofactor">
    <cofactor evidence="17">
        <name>Mg(2+)</name>
        <dbReference type="ChEBI" id="CHEBI:18420"/>
    </cofactor>
    <text evidence="17">Binds 1 Mg(2+) ion per subunit. Can also utilize other divalent metal cations, such as Ca(2+), Mn(2+) and Co(2+).</text>
</comment>
<comment type="similarity">
    <text evidence="4 19">Belongs to the transketolase family.</text>
</comment>
<dbReference type="Pfam" id="PF22613">
    <property type="entry name" value="Transketolase_C_1"/>
    <property type="match status" value="1"/>
</dbReference>
<evidence type="ECO:0000256" key="19">
    <source>
        <dbReference type="RuleBase" id="RU004996"/>
    </source>
</evidence>
<keyword evidence="10 17" id="KW-0460">Magnesium</keyword>
<dbReference type="SUPFAM" id="SSF52518">
    <property type="entry name" value="Thiamin diphosphate-binding fold (THDP-binding)"/>
    <property type="match status" value="2"/>
</dbReference>
<evidence type="ECO:0000256" key="1">
    <source>
        <dbReference type="ARBA" id="ARBA00001913"/>
    </source>
</evidence>
<comment type="catalytic activity">
    <reaction evidence="12 19">
        <text>D-sedoheptulose 7-phosphate + D-glyceraldehyde 3-phosphate = aldehydo-D-ribose 5-phosphate + D-xylulose 5-phosphate</text>
        <dbReference type="Rhea" id="RHEA:10508"/>
        <dbReference type="ChEBI" id="CHEBI:57483"/>
        <dbReference type="ChEBI" id="CHEBI:57737"/>
        <dbReference type="ChEBI" id="CHEBI:58273"/>
        <dbReference type="ChEBI" id="CHEBI:59776"/>
        <dbReference type="EC" id="2.2.1.1"/>
    </reaction>
</comment>
<dbReference type="PANTHER" id="PTHR43522">
    <property type="entry name" value="TRANSKETOLASE"/>
    <property type="match status" value="1"/>
</dbReference>
<dbReference type="AlphaFoldDB" id="A0A5B8XDN8"/>
<reference evidence="21 22" key="1">
    <citation type="journal article" date="2019" name="ISME J.">
        <title>Deianiraea, an extracellular bacterium associated with the ciliate Paramecium, suggests an alternative scenario for the evolution of Rickettsiales.</title>
        <authorList>
            <person name="Castelli M."/>
            <person name="Sabaneyeva E."/>
            <person name="Lanzoni O."/>
            <person name="Lebedeva N."/>
            <person name="Floriano A.M."/>
            <person name="Gaiarsa S."/>
            <person name="Benken K."/>
            <person name="Modeo L."/>
            <person name="Bandi C."/>
            <person name="Potekhin A."/>
            <person name="Sassera D."/>
            <person name="Petroni G."/>
        </authorList>
    </citation>
    <scope>NUCLEOTIDE SEQUENCE [LARGE SCALE GENOMIC DNA]</scope>
    <source>
        <strain evidence="21">CyL4-1</strain>
    </source>
</reference>
<dbReference type="Pfam" id="PF02779">
    <property type="entry name" value="Transket_pyr"/>
    <property type="match status" value="1"/>
</dbReference>
<feature type="binding site" evidence="16">
    <location>
        <position position="263"/>
    </location>
    <ligand>
        <name>thiamine diphosphate</name>
        <dbReference type="ChEBI" id="CHEBI:58937"/>
    </ligand>
</feature>
<evidence type="ECO:0000256" key="15">
    <source>
        <dbReference type="PIRSR" id="PIRSR605478-2"/>
    </source>
</evidence>
<evidence type="ECO:0000313" key="22">
    <source>
        <dbReference type="Proteomes" id="UP000321934"/>
    </source>
</evidence>
<keyword evidence="7 19" id="KW-0808">Transferase</keyword>
<evidence type="ECO:0000259" key="20">
    <source>
        <dbReference type="SMART" id="SM00861"/>
    </source>
</evidence>
<comment type="subunit">
    <text evidence="5 19">Homodimer.</text>
</comment>
<feature type="binding site" evidence="16">
    <location>
        <position position="189"/>
    </location>
    <ligand>
        <name>thiamine diphosphate</name>
        <dbReference type="ChEBI" id="CHEBI:58937"/>
    </ligand>
</feature>
<dbReference type="EMBL" id="CP029077">
    <property type="protein sequence ID" value="QED23383.1"/>
    <property type="molecule type" value="Genomic_DNA"/>
</dbReference>
<accession>A0A5B8XDN8</accession>
<evidence type="ECO:0000256" key="13">
    <source>
        <dbReference type="NCBIfam" id="TIGR00232"/>
    </source>
</evidence>
<proteinExistence type="inferred from homology"/>
<evidence type="ECO:0000313" key="21">
    <source>
        <dbReference type="EMBL" id="QED23383.1"/>
    </source>
</evidence>
<keyword evidence="11 16" id="KW-0786">Thiamine pyrophosphate</keyword>
<feature type="binding site" evidence="15">
    <location>
        <position position="450"/>
    </location>
    <ligand>
        <name>substrate</name>
    </ligand>
</feature>
<dbReference type="EC" id="2.2.1.1" evidence="6 13"/>
<keyword evidence="22" id="KW-1185">Reference proteome</keyword>
<dbReference type="GO" id="GO:0046872">
    <property type="term" value="F:metal ion binding"/>
    <property type="evidence" value="ECO:0007669"/>
    <property type="project" value="UniProtKB-KW"/>
</dbReference>
<evidence type="ECO:0000256" key="10">
    <source>
        <dbReference type="ARBA" id="ARBA00022842"/>
    </source>
</evidence>
<gene>
    <name evidence="21" type="ORF">Deia_00588</name>
</gene>
<dbReference type="CDD" id="cd02012">
    <property type="entry name" value="TPP_TK"/>
    <property type="match status" value="1"/>
</dbReference>
<dbReference type="InterPro" id="IPR005478">
    <property type="entry name" value="Transketolase_bac-like"/>
</dbReference>
<feature type="binding site" evidence="16">
    <location>
        <begin position="122"/>
        <end position="124"/>
    </location>
    <ligand>
        <name>thiamine diphosphate</name>
        <dbReference type="ChEBI" id="CHEBI:58937"/>
    </ligand>
</feature>
<evidence type="ECO:0000256" key="17">
    <source>
        <dbReference type="PIRSR" id="PIRSR605478-4"/>
    </source>
</evidence>
<feature type="binding site" evidence="17">
    <location>
        <position position="189"/>
    </location>
    <ligand>
        <name>Mg(2+)</name>
        <dbReference type="ChEBI" id="CHEBI:18420"/>
    </ligand>
</feature>
<dbReference type="CDD" id="cd07033">
    <property type="entry name" value="TPP_PYR_DXS_TK_like"/>
    <property type="match status" value="1"/>
</dbReference>
<dbReference type="OrthoDB" id="8732661at2"/>